<sequence length="690" mass="75658">MRLRLSVQRNNLPATNVLWNVPDTNSAQAYTIARLLEDVNQVLPLEAEQWGLEDYVVEIGGFECLHFSPVFRALKDDDNVSIRPLLTAEVRSRTLCGRHQISEDGRHLIDGIPFGRPYLRQPNRPVVRIPPRKRRRLEDAEMGNEEPELAGLIPNGEAAPLLIGNGSTPSPQAKQGRSGKNGRAVRFTETEADDSDDNDEEDDDFAPAEESDSDEAMDSDSSSASDSSDGSGGSSSSSDSDSNSESDSDSSSSDSDAENESVSSGPDVISSKNVPPGGGSRETQHRNQRRTQTAALRRLKAAGTLDENATLDDLRTYNRTGKASPPYAPSKRMSAAAGKRKRLDEDTATEVASHEASELERRKLDLMANVEKDGPRSETPMAAAPKAKDLVVEAPVVEMIDTTPEKRQSTGGDEAAPQKKRLRPDTSAIGRMLARQTRNVEKKPARGKAPVEKTPEPEGASDPDFWKSRIKLSAFECWDEEYELSAPPFPFKQHWDPASKLMREKFNKKNKKHKKASPAAIDEASQEVEEETLILNYDDSPETAKQDSDPTAAIENQLMQDVEVAAQSDIPPLPEDVESLPALEPKDIRVGAVIVFRMWVINPETITPEFSDYKTAVVEKEGDSGNGAGSFKLRLAQRDVEKKGEEPVDAGGEKVMGVREGFQMDVEGDEVWEGSFMELIAPKLLKGVEA</sequence>
<dbReference type="Proteomes" id="UP000799291">
    <property type="component" value="Unassembled WGS sequence"/>
</dbReference>
<keyword evidence="4" id="KW-1185">Reference proteome</keyword>
<feature type="compositionally biased region" description="Low complexity" evidence="1">
    <location>
        <begin position="219"/>
        <end position="241"/>
    </location>
</feature>
<feature type="domain" description="DUF7357" evidence="2">
    <location>
        <begin position="1"/>
        <end position="132"/>
    </location>
</feature>
<dbReference type="OrthoDB" id="5368821at2759"/>
<evidence type="ECO:0000313" key="4">
    <source>
        <dbReference type="Proteomes" id="UP000799291"/>
    </source>
</evidence>
<feature type="region of interest" description="Disordered" evidence="1">
    <location>
        <begin position="401"/>
        <end position="465"/>
    </location>
</feature>
<name>A0A6G1IG29_9PLEO</name>
<proteinExistence type="predicted"/>
<dbReference type="Pfam" id="PF24054">
    <property type="entry name" value="DUF7357"/>
    <property type="match status" value="1"/>
</dbReference>
<reference evidence="3" key="1">
    <citation type="journal article" date="2020" name="Stud. Mycol.">
        <title>101 Dothideomycetes genomes: a test case for predicting lifestyles and emergence of pathogens.</title>
        <authorList>
            <person name="Haridas S."/>
            <person name="Albert R."/>
            <person name="Binder M."/>
            <person name="Bloem J."/>
            <person name="Labutti K."/>
            <person name="Salamov A."/>
            <person name="Andreopoulos B."/>
            <person name="Baker S."/>
            <person name="Barry K."/>
            <person name="Bills G."/>
            <person name="Bluhm B."/>
            <person name="Cannon C."/>
            <person name="Castanera R."/>
            <person name="Culley D."/>
            <person name="Daum C."/>
            <person name="Ezra D."/>
            <person name="Gonzalez J."/>
            <person name="Henrissat B."/>
            <person name="Kuo A."/>
            <person name="Liang C."/>
            <person name="Lipzen A."/>
            <person name="Lutzoni F."/>
            <person name="Magnuson J."/>
            <person name="Mondo S."/>
            <person name="Nolan M."/>
            <person name="Ohm R."/>
            <person name="Pangilinan J."/>
            <person name="Park H.-J."/>
            <person name="Ramirez L."/>
            <person name="Alfaro M."/>
            <person name="Sun H."/>
            <person name="Tritt A."/>
            <person name="Yoshinaga Y."/>
            <person name="Zwiers L.-H."/>
            <person name="Turgeon B."/>
            <person name="Goodwin S."/>
            <person name="Spatafora J."/>
            <person name="Crous P."/>
            <person name="Grigoriev I."/>
        </authorList>
    </citation>
    <scope>NUCLEOTIDE SEQUENCE</scope>
    <source>
        <strain evidence="3">CBS 122367</strain>
    </source>
</reference>
<evidence type="ECO:0000259" key="2">
    <source>
        <dbReference type="Pfam" id="PF24054"/>
    </source>
</evidence>
<gene>
    <name evidence="3" type="ORF">K458DRAFT_165083</name>
</gene>
<dbReference type="AlphaFoldDB" id="A0A6G1IG29"/>
<accession>A0A6G1IG29</accession>
<dbReference type="EMBL" id="MU005626">
    <property type="protein sequence ID" value="KAF2677048.1"/>
    <property type="molecule type" value="Genomic_DNA"/>
</dbReference>
<protein>
    <recommendedName>
        <fullName evidence="2">DUF7357 domain-containing protein</fullName>
    </recommendedName>
</protein>
<feature type="compositionally biased region" description="Basic and acidic residues" evidence="1">
    <location>
        <begin position="352"/>
        <end position="365"/>
    </location>
</feature>
<feature type="compositionally biased region" description="Low complexity" evidence="1">
    <location>
        <begin position="249"/>
        <end position="264"/>
    </location>
</feature>
<feature type="region of interest" description="Disordered" evidence="1">
    <location>
        <begin position="129"/>
        <end position="365"/>
    </location>
</feature>
<evidence type="ECO:0000313" key="3">
    <source>
        <dbReference type="EMBL" id="KAF2677048.1"/>
    </source>
</evidence>
<feature type="compositionally biased region" description="Acidic residues" evidence="1">
    <location>
        <begin position="190"/>
        <end position="218"/>
    </location>
</feature>
<feature type="compositionally biased region" description="Basic and acidic residues" evidence="1">
    <location>
        <begin position="438"/>
        <end position="456"/>
    </location>
</feature>
<dbReference type="InterPro" id="IPR055781">
    <property type="entry name" value="DUF7357"/>
</dbReference>
<evidence type="ECO:0000256" key="1">
    <source>
        <dbReference type="SAM" id="MobiDB-lite"/>
    </source>
</evidence>
<feature type="compositionally biased region" description="Polar residues" evidence="1">
    <location>
        <begin position="165"/>
        <end position="175"/>
    </location>
</feature>
<organism evidence="3 4">
    <name type="scientific">Lentithecium fluviatile CBS 122367</name>
    <dbReference type="NCBI Taxonomy" id="1168545"/>
    <lineage>
        <taxon>Eukaryota</taxon>
        <taxon>Fungi</taxon>
        <taxon>Dikarya</taxon>
        <taxon>Ascomycota</taxon>
        <taxon>Pezizomycotina</taxon>
        <taxon>Dothideomycetes</taxon>
        <taxon>Pleosporomycetidae</taxon>
        <taxon>Pleosporales</taxon>
        <taxon>Massarineae</taxon>
        <taxon>Lentitheciaceae</taxon>
        <taxon>Lentithecium</taxon>
    </lineage>
</organism>